<dbReference type="Proteomes" id="UP000321362">
    <property type="component" value="Chromosome"/>
</dbReference>
<evidence type="ECO:0000313" key="1">
    <source>
        <dbReference type="EMBL" id="QEC75050.1"/>
    </source>
</evidence>
<protein>
    <submittedName>
        <fullName evidence="1">Uncharacterized protein</fullName>
    </submittedName>
</protein>
<gene>
    <name evidence="1" type="ORF">FSB76_03460</name>
</gene>
<keyword evidence="2" id="KW-1185">Reference proteome</keyword>
<organism evidence="1 2">
    <name type="scientific">Mucilaginibacter ginsenosidivorax</name>
    <dbReference type="NCBI Taxonomy" id="862126"/>
    <lineage>
        <taxon>Bacteria</taxon>
        <taxon>Pseudomonadati</taxon>
        <taxon>Bacteroidota</taxon>
        <taxon>Sphingobacteriia</taxon>
        <taxon>Sphingobacteriales</taxon>
        <taxon>Sphingobacteriaceae</taxon>
        <taxon>Mucilaginibacter</taxon>
    </lineage>
</organism>
<accession>A0A5B8VUB7</accession>
<dbReference type="OrthoDB" id="791171at2"/>
<dbReference type="EMBL" id="CP042437">
    <property type="protein sequence ID" value="QEC75050.1"/>
    <property type="molecule type" value="Genomic_DNA"/>
</dbReference>
<name>A0A5B8VUB7_9SPHI</name>
<dbReference type="KEGG" id="mgk:FSB76_03460"/>
<evidence type="ECO:0000313" key="2">
    <source>
        <dbReference type="Proteomes" id="UP000321362"/>
    </source>
</evidence>
<dbReference type="AlphaFoldDB" id="A0A5B8VUB7"/>
<sequence>MTMPTIKLLPDPPAPNGINDFPLPPPAKVIMKIPLPDQTIVIMAGSSMGLTFSIEKRLTNQQLEFKQQWVRVNSCTITPDTPFSQEDSVSIGVALSVGAREEFSSSLGLKVGSFMDIGAKLTLELSAEVTLAEVVTKKKTFNAKTQVPQASYMWWQLKSTYTVTGHRVMASILNGNEKIGEDTDFKNPLVCDEDVSMSTQFPASVKAEFTVFDI</sequence>
<dbReference type="RefSeq" id="WP_147052205.1">
    <property type="nucleotide sequence ID" value="NZ_CP042437.1"/>
</dbReference>
<proteinExistence type="predicted"/>
<reference evidence="1 2" key="1">
    <citation type="journal article" date="2013" name="J. Microbiol.">
        <title>Mucilaginibacter ginsenosidivorax sp. nov., with ginsenoside converting activity isolated from sediment.</title>
        <authorList>
            <person name="Kim J.K."/>
            <person name="Choi T.E."/>
            <person name="Liu Q.M."/>
            <person name="Park H.Y."/>
            <person name="Yi T.H."/>
            <person name="Yoon M.H."/>
            <person name="Kim S.C."/>
            <person name="Im W.T."/>
        </authorList>
    </citation>
    <scope>NUCLEOTIDE SEQUENCE [LARGE SCALE GENOMIC DNA]</scope>
    <source>
        <strain evidence="1 2">KHI28</strain>
    </source>
</reference>